<keyword evidence="3" id="KW-1185">Reference proteome</keyword>
<keyword evidence="1" id="KW-1133">Transmembrane helix</keyword>
<evidence type="ECO:0000256" key="1">
    <source>
        <dbReference type="SAM" id="Phobius"/>
    </source>
</evidence>
<keyword evidence="1" id="KW-0812">Transmembrane</keyword>
<evidence type="ECO:0000313" key="2">
    <source>
        <dbReference type="EMBL" id="SBT69177.1"/>
    </source>
</evidence>
<proteinExistence type="predicted"/>
<reference evidence="3" key="1">
    <citation type="submission" date="2016-06" db="EMBL/GenBank/DDBJ databases">
        <authorList>
            <person name="Varghese N."/>
            <person name="Submissions Spin"/>
        </authorList>
    </citation>
    <scope>NUCLEOTIDE SEQUENCE [LARGE SCALE GENOMIC DNA]</scope>
    <source>
        <strain evidence="3">DSM 45794</strain>
    </source>
</reference>
<organism evidence="2 3">
    <name type="scientific">Micromonospora sediminicola</name>
    <dbReference type="NCBI Taxonomy" id="946078"/>
    <lineage>
        <taxon>Bacteria</taxon>
        <taxon>Bacillati</taxon>
        <taxon>Actinomycetota</taxon>
        <taxon>Actinomycetes</taxon>
        <taxon>Micromonosporales</taxon>
        <taxon>Micromonosporaceae</taxon>
        <taxon>Micromonospora</taxon>
    </lineage>
</organism>
<keyword evidence="1" id="KW-0472">Membrane</keyword>
<dbReference type="STRING" id="946078.GA0070622_6296"/>
<sequence length="190" mass="20876">MPARWAIMNGVQDTVAVALITSMSTLAAAGMTGVIGAWAARRQVTSHLTGAREERAEQRATERAQRRRDAYVGFLGACDQAYRSLDRNWRQESGAGHGETYQALRGLDEAYNIVLLEGPEEVAREAELVTASINGESREQRRLVGEVAAESDGVAPADVHGPWRRTAIEERARRRDSFVDAARAALEQTR</sequence>
<feature type="transmembrane region" description="Helical" evidence="1">
    <location>
        <begin position="15"/>
        <end position="40"/>
    </location>
</feature>
<accession>A0A1A9BJW2</accession>
<dbReference type="EMBL" id="FLRH01000004">
    <property type="protein sequence ID" value="SBT69177.1"/>
    <property type="molecule type" value="Genomic_DNA"/>
</dbReference>
<name>A0A1A9BJW2_9ACTN</name>
<protein>
    <submittedName>
        <fullName evidence="2">Uncharacterized protein</fullName>
    </submittedName>
</protein>
<evidence type="ECO:0000313" key="3">
    <source>
        <dbReference type="Proteomes" id="UP000199558"/>
    </source>
</evidence>
<dbReference type="Proteomes" id="UP000199558">
    <property type="component" value="Unassembled WGS sequence"/>
</dbReference>
<gene>
    <name evidence="2" type="ORF">GA0070622_6296</name>
</gene>
<dbReference type="AlphaFoldDB" id="A0A1A9BJW2"/>